<gene>
    <name evidence="2" type="ORF">C0Z18_17465</name>
</gene>
<dbReference type="SUPFAM" id="SSF51445">
    <property type="entry name" value="(Trans)glycosidases"/>
    <property type="match status" value="1"/>
</dbReference>
<sequence>MKRRQFLGCLTAAASSYVLVACGGGGGASTGSATNAAGGTTAVANASTTGTSTASPDGTTVPSATSIVDNGANVWTLSNGYIYKNGVKDPNSYNVIMLLWYGGSVYQENTSKAFYQYTGTTWIACLDPRLGGTSADGTAIPPASYIIDKQNNQYTLSNGYIYKNGVKDPYSYNVSMLLWYGGMIYQEGTGGQFYVKTWMNTWKPCRDPRINLAATAGSFYGINGHYDYPFTPTQVVTALQALGCTTYRVGCINTSTQLSRVVALAKAFQTANMTLFSLLDYGLRDSTGTLFTSESAAYSASYTGAAAIATALAPYGVTMYECGNELTRDPAIILNSATAGTSNADFNNANWPIMRGSIRGMIDGIKSVQPGAKVGVNFCVADIAASDMLWDGFQPDGSGGHPTVRWDITTWHNYQPYGDIFNVGTDGAGPGFNLPSYCKARYGVPFMITEWNASPEQNETFRSTYVTQQLGEFYAARKTQGIQSVMYYELTSGDYTYGIVLDDLTPIQPTYGSFQSFAKSNPDN</sequence>
<evidence type="ECO:0000313" key="2">
    <source>
        <dbReference type="EMBL" id="PMS18362.1"/>
    </source>
</evidence>
<dbReference type="EMBL" id="PNYA01000015">
    <property type="protein sequence ID" value="PMS18362.1"/>
    <property type="molecule type" value="Genomic_DNA"/>
</dbReference>
<keyword evidence="1" id="KW-0732">Signal</keyword>
<reference evidence="2 3" key="1">
    <citation type="submission" date="2018-01" db="EMBL/GenBank/DDBJ databases">
        <title>Whole genome analyses suggest that Burkholderia sensu lato contains two further novel genera in the rhizoxinica-symbiotica group Mycetohabitans gen. nov., and Trinickia gen. nov.: implications for the evolution of diazotrophy and nodulation in the Burkholderiaceae.</title>
        <authorList>
            <person name="Estrada-de los Santos P."/>
            <person name="Palmer M."/>
            <person name="Chavez-Ramirez B."/>
            <person name="Beukes C."/>
            <person name="Steenkamp E.T."/>
            <person name="Hirsch A.M."/>
            <person name="Manyaka P."/>
            <person name="Maluk M."/>
            <person name="Lafos M."/>
            <person name="Crook M."/>
            <person name="Gross E."/>
            <person name="Simon M.F."/>
            <person name="Bueno dos Reis Junior F."/>
            <person name="Poole P.S."/>
            <person name="Venter S.N."/>
            <person name="James E.K."/>
        </authorList>
    </citation>
    <scope>NUCLEOTIDE SEQUENCE [LARGE SCALE GENOMIC DNA]</scope>
    <source>
        <strain evidence="2 3">GIMN1.004</strain>
    </source>
</reference>
<dbReference type="RefSeq" id="WP_102646674.1">
    <property type="nucleotide sequence ID" value="NZ_PNYA01000015.1"/>
</dbReference>
<protein>
    <recommendedName>
        <fullName evidence="4">Asl1-like glycosyl hydrolase catalytic domain-containing protein</fullName>
    </recommendedName>
</protein>
<dbReference type="AlphaFoldDB" id="A0A2N7VMH7"/>
<dbReference type="InterPro" id="IPR017853">
    <property type="entry name" value="GH"/>
</dbReference>
<dbReference type="Proteomes" id="UP000235616">
    <property type="component" value="Unassembled WGS sequence"/>
</dbReference>
<dbReference type="Gene3D" id="3.20.20.80">
    <property type="entry name" value="Glycosidases"/>
    <property type="match status" value="1"/>
</dbReference>
<proteinExistence type="predicted"/>
<organism evidence="2 3">
    <name type="scientific">Trinickia dabaoshanensis</name>
    <dbReference type="NCBI Taxonomy" id="564714"/>
    <lineage>
        <taxon>Bacteria</taxon>
        <taxon>Pseudomonadati</taxon>
        <taxon>Pseudomonadota</taxon>
        <taxon>Betaproteobacteria</taxon>
        <taxon>Burkholderiales</taxon>
        <taxon>Burkholderiaceae</taxon>
        <taxon>Trinickia</taxon>
    </lineage>
</organism>
<evidence type="ECO:0000256" key="1">
    <source>
        <dbReference type="SAM" id="SignalP"/>
    </source>
</evidence>
<name>A0A2N7VMH7_9BURK</name>
<dbReference type="PROSITE" id="PS51257">
    <property type="entry name" value="PROKAR_LIPOPROTEIN"/>
    <property type="match status" value="1"/>
</dbReference>
<dbReference type="OrthoDB" id="9124678at2"/>
<comment type="caution">
    <text evidence="2">The sequence shown here is derived from an EMBL/GenBank/DDBJ whole genome shotgun (WGS) entry which is preliminary data.</text>
</comment>
<feature type="signal peptide" evidence="1">
    <location>
        <begin position="1"/>
        <end position="20"/>
    </location>
</feature>
<accession>A0A2N7VMH7</accession>
<evidence type="ECO:0008006" key="4">
    <source>
        <dbReference type="Google" id="ProtNLM"/>
    </source>
</evidence>
<feature type="chain" id="PRO_5014898993" description="Asl1-like glycosyl hydrolase catalytic domain-containing protein" evidence="1">
    <location>
        <begin position="21"/>
        <end position="524"/>
    </location>
</feature>
<keyword evidence="3" id="KW-1185">Reference proteome</keyword>
<evidence type="ECO:0000313" key="3">
    <source>
        <dbReference type="Proteomes" id="UP000235616"/>
    </source>
</evidence>